<dbReference type="SUPFAM" id="SSF48403">
    <property type="entry name" value="Ankyrin repeat"/>
    <property type="match status" value="1"/>
</dbReference>
<protein>
    <submittedName>
        <fullName evidence="1">Uncharacterized protein</fullName>
    </submittedName>
</protein>
<keyword evidence="2" id="KW-1185">Reference proteome</keyword>
<evidence type="ECO:0000313" key="2">
    <source>
        <dbReference type="Proteomes" id="UP001152795"/>
    </source>
</evidence>
<evidence type="ECO:0000313" key="1">
    <source>
        <dbReference type="EMBL" id="CAB4036602.1"/>
    </source>
</evidence>
<organism evidence="1 2">
    <name type="scientific">Paramuricea clavata</name>
    <name type="common">Red gorgonian</name>
    <name type="synonym">Violescent sea-whip</name>
    <dbReference type="NCBI Taxonomy" id="317549"/>
    <lineage>
        <taxon>Eukaryota</taxon>
        <taxon>Metazoa</taxon>
        <taxon>Cnidaria</taxon>
        <taxon>Anthozoa</taxon>
        <taxon>Octocorallia</taxon>
        <taxon>Malacalcyonacea</taxon>
        <taxon>Plexauridae</taxon>
        <taxon>Paramuricea</taxon>
    </lineage>
</organism>
<dbReference type="Proteomes" id="UP001152795">
    <property type="component" value="Unassembled WGS sequence"/>
</dbReference>
<reference evidence="1" key="1">
    <citation type="submission" date="2020-04" db="EMBL/GenBank/DDBJ databases">
        <authorList>
            <person name="Alioto T."/>
            <person name="Alioto T."/>
            <person name="Gomez Garrido J."/>
        </authorList>
    </citation>
    <scope>NUCLEOTIDE SEQUENCE</scope>
    <source>
        <strain evidence="1">A484AB</strain>
    </source>
</reference>
<dbReference type="Gene3D" id="1.25.40.20">
    <property type="entry name" value="Ankyrin repeat-containing domain"/>
    <property type="match status" value="1"/>
</dbReference>
<proteinExistence type="predicted"/>
<accession>A0A7D9LN42</accession>
<dbReference type="InterPro" id="IPR036770">
    <property type="entry name" value="Ankyrin_rpt-contain_sf"/>
</dbReference>
<comment type="caution">
    <text evidence="1">The sequence shown here is derived from an EMBL/GenBank/DDBJ whole genome shotgun (WGS) entry which is preliminary data.</text>
</comment>
<dbReference type="PANTHER" id="PTHR47018">
    <property type="entry name" value="CXC DOMAIN-CONTAINING PROTEIN-RELATED"/>
    <property type="match status" value="1"/>
</dbReference>
<dbReference type="AlphaFoldDB" id="A0A7D9LN42"/>
<dbReference type="EMBL" id="CACRXK020022218">
    <property type="protein sequence ID" value="CAB4036602.1"/>
    <property type="molecule type" value="Genomic_DNA"/>
</dbReference>
<gene>
    <name evidence="1" type="ORF">PACLA_8A011689</name>
</gene>
<sequence length="385" mass="43410">MKITFELPTECVSRYLKECVEKHDWQSLELFLLGGGGHGSYAKGEGGIATGNCDLKEISLCDVMKSDPKPNMYYELISVLIDHGALVNGRNEQHIPLALAVNYNDHDLAVVLLKKNANSQGLLRSKSGKRGDTPIHTAFRIGLSLVQTEKNKYAEATSEPCAMISRSKAVPHDWSKCLFCKNRTHKKEKVMQSVFTLAACNTIMQCAEAKGDQDMLRVLMGVGNDLVAAEAKYHKTCFASYVSKSNLKSQVFKEDERKEFVYGQAFREMAFEIRTGLESGMAYDMVSLLKKYAELLEERGVDGQKYTSQKLKLRMRSHFGETIVFHQPYQRSRPGLVYSSSISLQILSMLLLPTTKNNRHHKHVETKPTPKILLLNFLCTKRRSC</sequence>
<name>A0A7D9LN42_PARCT</name>